<dbReference type="EMBL" id="CAJVQB010014864">
    <property type="protein sequence ID" value="CAG8771187.1"/>
    <property type="molecule type" value="Genomic_DNA"/>
</dbReference>
<proteinExistence type="predicted"/>
<gene>
    <name evidence="1" type="ORF">GMARGA_LOCUS18537</name>
</gene>
<comment type="caution">
    <text evidence="1">The sequence shown here is derived from an EMBL/GenBank/DDBJ whole genome shotgun (WGS) entry which is preliminary data.</text>
</comment>
<name>A0ABN7VHF0_GIGMA</name>
<dbReference type="Proteomes" id="UP000789901">
    <property type="component" value="Unassembled WGS sequence"/>
</dbReference>
<protein>
    <submittedName>
        <fullName evidence="1">30403_t:CDS:1</fullName>
    </submittedName>
</protein>
<evidence type="ECO:0000313" key="2">
    <source>
        <dbReference type="Proteomes" id="UP000789901"/>
    </source>
</evidence>
<organism evidence="1 2">
    <name type="scientific">Gigaspora margarita</name>
    <dbReference type="NCBI Taxonomy" id="4874"/>
    <lineage>
        <taxon>Eukaryota</taxon>
        <taxon>Fungi</taxon>
        <taxon>Fungi incertae sedis</taxon>
        <taxon>Mucoromycota</taxon>
        <taxon>Glomeromycotina</taxon>
        <taxon>Glomeromycetes</taxon>
        <taxon>Diversisporales</taxon>
        <taxon>Gigasporaceae</taxon>
        <taxon>Gigaspora</taxon>
    </lineage>
</organism>
<sequence length="256" mass="29825">MVALPAAGKRSKDDYRATWFQEIENIILTNSYTRKVKEEFKIQGQNVLALMPQHISPWVKYAKGEMKLELEPDYFINRSEGSSISSEKVRSLRDNKEEIRVVIEEPSLELIDRIVEGQEKRQELKEALVKSYSEDKQNERVDQIAKEGGETNVLIKVKQVMTKSIVFLPVWKEIEIECSPRKFIKQLLMTATRAEWTFNQGIHDEIHKKQAWAKKEEEILNSIKEDLKQKEKIDLEILSIAKEEVCVWIEQGVHAS</sequence>
<keyword evidence="2" id="KW-1185">Reference proteome</keyword>
<accession>A0ABN7VHF0</accession>
<reference evidence="1 2" key="1">
    <citation type="submission" date="2021-06" db="EMBL/GenBank/DDBJ databases">
        <authorList>
            <person name="Kallberg Y."/>
            <person name="Tangrot J."/>
            <person name="Rosling A."/>
        </authorList>
    </citation>
    <scope>NUCLEOTIDE SEQUENCE [LARGE SCALE GENOMIC DNA]</scope>
    <source>
        <strain evidence="1 2">120-4 pot B 10/14</strain>
    </source>
</reference>
<evidence type="ECO:0000313" key="1">
    <source>
        <dbReference type="EMBL" id="CAG8771187.1"/>
    </source>
</evidence>